<keyword evidence="7" id="KW-1185">Reference proteome</keyword>
<dbReference type="GO" id="GO:0003700">
    <property type="term" value="F:DNA-binding transcription factor activity"/>
    <property type="evidence" value="ECO:0007669"/>
    <property type="project" value="TreeGrafter"/>
</dbReference>
<dbReference type="EMBL" id="BIFS01000001">
    <property type="protein sequence ID" value="GCE21464.1"/>
    <property type="molecule type" value="Genomic_DNA"/>
</dbReference>
<dbReference type="Gene3D" id="1.10.357.10">
    <property type="entry name" value="Tetracycline Repressor, domain 2"/>
    <property type="match status" value="1"/>
</dbReference>
<organism evidence="6 7">
    <name type="scientific">Dictyobacter kobayashii</name>
    <dbReference type="NCBI Taxonomy" id="2014872"/>
    <lineage>
        <taxon>Bacteria</taxon>
        <taxon>Bacillati</taxon>
        <taxon>Chloroflexota</taxon>
        <taxon>Ktedonobacteria</taxon>
        <taxon>Ktedonobacterales</taxon>
        <taxon>Dictyobacteraceae</taxon>
        <taxon>Dictyobacter</taxon>
    </lineage>
</organism>
<dbReference type="PRINTS" id="PR00455">
    <property type="entry name" value="HTHTETR"/>
</dbReference>
<dbReference type="AlphaFoldDB" id="A0A402AQU1"/>
<comment type="caution">
    <text evidence="6">The sequence shown here is derived from an EMBL/GenBank/DDBJ whole genome shotgun (WGS) entry which is preliminary data.</text>
</comment>
<evidence type="ECO:0000256" key="3">
    <source>
        <dbReference type="ARBA" id="ARBA00023163"/>
    </source>
</evidence>
<reference evidence="7" key="1">
    <citation type="submission" date="2018-12" db="EMBL/GenBank/DDBJ databases">
        <title>Tengunoibacter tsumagoiensis gen. nov., sp. nov., Dictyobacter kobayashii sp. nov., D. alpinus sp. nov., and D. joshuensis sp. nov. and description of Dictyobacteraceae fam. nov. within the order Ktedonobacterales isolated from Tengu-no-mugimeshi.</title>
        <authorList>
            <person name="Wang C.M."/>
            <person name="Zheng Y."/>
            <person name="Sakai Y."/>
            <person name="Toyoda A."/>
            <person name="Minakuchi Y."/>
            <person name="Abe K."/>
            <person name="Yokota A."/>
            <person name="Yabe S."/>
        </authorList>
    </citation>
    <scope>NUCLEOTIDE SEQUENCE [LARGE SCALE GENOMIC DNA]</scope>
    <source>
        <strain evidence="7">Uno11</strain>
    </source>
</reference>
<feature type="DNA-binding region" description="H-T-H motif" evidence="4">
    <location>
        <begin position="38"/>
        <end position="57"/>
    </location>
</feature>
<dbReference type="Pfam" id="PF00440">
    <property type="entry name" value="TetR_N"/>
    <property type="match status" value="1"/>
</dbReference>
<dbReference type="InterPro" id="IPR050109">
    <property type="entry name" value="HTH-type_TetR-like_transc_reg"/>
</dbReference>
<dbReference type="PANTHER" id="PTHR30055">
    <property type="entry name" value="HTH-TYPE TRANSCRIPTIONAL REGULATOR RUTR"/>
    <property type="match status" value="1"/>
</dbReference>
<accession>A0A402AQU1</accession>
<protein>
    <recommendedName>
        <fullName evidence="5">HTH tetR-type domain-containing protein</fullName>
    </recommendedName>
</protein>
<evidence type="ECO:0000256" key="1">
    <source>
        <dbReference type="ARBA" id="ARBA00023015"/>
    </source>
</evidence>
<keyword evidence="3" id="KW-0804">Transcription</keyword>
<feature type="domain" description="HTH tetR-type" evidence="5">
    <location>
        <begin position="15"/>
        <end position="75"/>
    </location>
</feature>
<evidence type="ECO:0000256" key="2">
    <source>
        <dbReference type="ARBA" id="ARBA00023125"/>
    </source>
</evidence>
<gene>
    <name evidence="6" type="ORF">KDK_52640</name>
</gene>
<dbReference type="InterPro" id="IPR009057">
    <property type="entry name" value="Homeodomain-like_sf"/>
</dbReference>
<keyword evidence="1" id="KW-0805">Transcription regulation</keyword>
<dbReference type="OrthoDB" id="2356263at2"/>
<keyword evidence="2 4" id="KW-0238">DNA-binding</keyword>
<dbReference type="SUPFAM" id="SSF46689">
    <property type="entry name" value="Homeodomain-like"/>
    <property type="match status" value="1"/>
</dbReference>
<dbReference type="Proteomes" id="UP000287188">
    <property type="component" value="Unassembled WGS sequence"/>
</dbReference>
<evidence type="ECO:0000256" key="4">
    <source>
        <dbReference type="PROSITE-ProRule" id="PRU00335"/>
    </source>
</evidence>
<sequence>MTRKRSLPGPRLSAEQRREHILEAALPVFAAYGLHGASTLTIAEHAGISETYIFRLFGTKKELFLAVVERVHGQVMSVYRSVLENHPDQPLEAIQVAIRHAPVSQDKLLLLLQAYAACHDEDIQRVVRERFTDMYSYVAHKVEDRADVQTFFAYNMLSMITLAMGITDLASLAQGPATSLQEGG</sequence>
<dbReference type="RefSeq" id="WP_126553131.1">
    <property type="nucleotide sequence ID" value="NZ_BIFS01000001.1"/>
</dbReference>
<evidence type="ECO:0000259" key="5">
    <source>
        <dbReference type="PROSITE" id="PS50977"/>
    </source>
</evidence>
<proteinExistence type="predicted"/>
<dbReference type="InterPro" id="IPR001647">
    <property type="entry name" value="HTH_TetR"/>
</dbReference>
<dbReference type="PROSITE" id="PS50977">
    <property type="entry name" value="HTH_TETR_2"/>
    <property type="match status" value="1"/>
</dbReference>
<dbReference type="GO" id="GO:0000976">
    <property type="term" value="F:transcription cis-regulatory region binding"/>
    <property type="evidence" value="ECO:0007669"/>
    <property type="project" value="TreeGrafter"/>
</dbReference>
<dbReference type="PANTHER" id="PTHR30055:SF234">
    <property type="entry name" value="HTH-TYPE TRANSCRIPTIONAL REGULATOR BETI"/>
    <property type="match status" value="1"/>
</dbReference>
<name>A0A402AQU1_9CHLR</name>
<evidence type="ECO:0000313" key="7">
    <source>
        <dbReference type="Proteomes" id="UP000287188"/>
    </source>
</evidence>
<evidence type="ECO:0000313" key="6">
    <source>
        <dbReference type="EMBL" id="GCE21464.1"/>
    </source>
</evidence>